<evidence type="ECO:0000259" key="2">
    <source>
        <dbReference type="Pfam" id="PF15072"/>
    </source>
</evidence>
<feature type="compositionally biased region" description="Polar residues" evidence="1">
    <location>
        <begin position="50"/>
        <end position="62"/>
    </location>
</feature>
<feature type="compositionally biased region" description="Polar residues" evidence="1">
    <location>
        <begin position="682"/>
        <end position="700"/>
    </location>
</feature>
<dbReference type="GO" id="GO:0000725">
    <property type="term" value="P:recombinational repair"/>
    <property type="evidence" value="ECO:0007669"/>
    <property type="project" value="InterPro"/>
</dbReference>
<dbReference type="PANTHER" id="PTHR14523:SF1">
    <property type="entry name" value="HOMOLOGOUS RECOMBINATION OB-FOLD PROTEIN"/>
    <property type="match status" value="1"/>
</dbReference>
<protein>
    <recommendedName>
        <fullName evidence="2">Homologous recombination OB-fold protein OB-fold domain-containing protein</fullName>
    </recommendedName>
</protein>
<feature type="region of interest" description="Disordered" evidence="1">
    <location>
        <begin position="213"/>
        <end position="237"/>
    </location>
</feature>
<dbReference type="EMBL" id="BKCJ010006382">
    <property type="protein sequence ID" value="GEU71851.1"/>
    <property type="molecule type" value="Genomic_DNA"/>
</dbReference>
<reference evidence="3" key="1">
    <citation type="journal article" date="2019" name="Sci. Rep.">
        <title>Draft genome of Tanacetum cinerariifolium, the natural source of mosquito coil.</title>
        <authorList>
            <person name="Yamashiro T."/>
            <person name="Shiraishi A."/>
            <person name="Satake H."/>
            <person name="Nakayama K."/>
        </authorList>
    </citation>
    <scope>NUCLEOTIDE SEQUENCE</scope>
</reference>
<dbReference type="InterPro" id="IPR028045">
    <property type="entry name" value="HROB"/>
</dbReference>
<dbReference type="InterPro" id="IPR058570">
    <property type="entry name" value="HROB_OB"/>
</dbReference>
<name>A0A6L2MD04_TANCI</name>
<feature type="region of interest" description="Disordered" evidence="1">
    <location>
        <begin position="30"/>
        <end position="62"/>
    </location>
</feature>
<comment type="caution">
    <text evidence="3">The sequence shown here is derived from an EMBL/GenBank/DDBJ whole genome shotgun (WGS) entry which is preliminary data.</text>
</comment>
<organism evidence="3">
    <name type="scientific">Tanacetum cinerariifolium</name>
    <name type="common">Dalmatian daisy</name>
    <name type="synonym">Chrysanthemum cinerariifolium</name>
    <dbReference type="NCBI Taxonomy" id="118510"/>
    <lineage>
        <taxon>Eukaryota</taxon>
        <taxon>Viridiplantae</taxon>
        <taxon>Streptophyta</taxon>
        <taxon>Embryophyta</taxon>
        <taxon>Tracheophyta</taxon>
        <taxon>Spermatophyta</taxon>
        <taxon>Magnoliopsida</taxon>
        <taxon>eudicotyledons</taxon>
        <taxon>Gunneridae</taxon>
        <taxon>Pentapetalae</taxon>
        <taxon>asterids</taxon>
        <taxon>campanulids</taxon>
        <taxon>Asterales</taxon>
        <taxon>Asteraceae</taxon>
        <taxon>Asteroideae</taxon>
        <taxon>Anthemideae</taxon>
        <taxon>Anthemidinae</taxon>
        <taxon>Tanacetum</taxon>
    </lineage>
</organism>
<accession>A0A6L2MD04</accession>
<feature type="region of interest" description="Disordered" evidence="1">
    <location>
        <begin position="652"/>
        <end position="719"/>
    </location>
</feature>
<dbReference type="Pfam" id="PF15072">
    <property type="entry name" value="HROB"/>
    <property type="match status" value="1"/>
</dbReference>
<proteinExistence type="predicted"/>
<dbReference type="PANTHER" id="PTHR14523">
    <property type="entry name" value="UNCHARACTERIZED PROTEIN C17ORF53 HOMOLOG"/>
    <property type="match status" value="1"/>
</dbReference>
<sequence length="984" mass="111714">MSRRRILIGIRRIPLQEGVTPSVIDMKVDVGKHNSSDDTTVPESVPPLSTPDNTAGNTSGKSSYANIISKPSGMKVKVHTLFTPGGNGIDVVVPVDSIRAISARFANISYGFFMAKKVVYPVVANYVRNTWGKYGLVRSMLGRSSYARVMIELRADVELKDNIIKAMPKITREGHYTCNNTNVGKEKTVKKPSQASRCVLVGPKMAFKSQKEYRHFTKKPNTSSSDNKKKGVKPTIEVSNSNPFNVFNSVNNDVEFGTNGGTSNLGNNEATPSGSSFMYIDNDGEFASNTSIGEKIDKIERQFVEGKLRVLDNDWNPLVPTGIVESDSEVDVVYDETANLMIPTSGSDRSDKDYGTNSLLEQWRDSYPDNNDYDPYDDDMYENHDLSEHLPSICDDLDIMRALSFFLCQCIKTRYSDPRFATSFLLRRHVRKTITITSTQNTDGIVQVEEVEEKPDDSVLSTQEYMKQVVEDVGEEEDFNSGQWVGATEYVIANGGIISRCLGDIKTFLKNGKLEQVVAIIKSCSLNAVGDLKVTVKDLSGTLPGSIHYKVINEGDYGKEITVGSVIILANVLVFSPNPSMYYLNITKKNMVKVFHKDFLPEEEMADLELHVCGNVIDQEDLYKFDKEALDLVLEEKERELRAHEEWLEKCRQQEEEDTEHERQLLGKEPDSTSAPKEKVTRTTGKSTQRSKSQQNTASESARAEEPMQTTQDLEEHSHQEFETCAIADQHIAEASQHTEWFQQQKKPPTPDSAWNKTLPASHRSIQPWISDLAKQADSRSSFNEDDDKLYKFKEGDFKRLRIQDIEDMLLLLVHGKLTNLTVEERFAFNVSLRMFTRSSVIQRRVKDLQLGVENYQKKLNLINPDTYRSDLKRKKAYTTYSNPRGFIYQNKDKQNRLMRIDELHKFNDGTLNDVRTALDDHLKGIRMKYLPQAIWGKSEKERASAMIQAIDNKLKTRRIMRSLEKFVGGRLYEGDFRMLRRTI</sequence>
<dbReference type="AlphaFoldDB" id="A0A6L2MD04"/>
<gene>
    <name evidence="3" type="ORF">Tci_043829</name>
</gene>
<evidence type="ECO:0000256" key="1">
    <source>
        <dbReference type="SAM" id="MobiDB-lite"/>
    </source>
</evidence>
<feature type="compositionally biased region" description="Basic and acidic residues" evidence="1">
    <location>
        <begin position="652"/>
        <end position="681"/>
    </location>
</feature>
<feature type="domain" description="Homologous recombination OB-fold protein OB-fold" evidence="2">
    <location>
        <begin position="513"/>
        <end position="597"/>
    </location>
</feature>
<evidence type="ECO:0000313" key="3">
    <source>
        <dbReference type="EMBL" id="GEU71851.1"/>
    </source>
</evidence>